<proteinExistence type="predicted"/>
<reference evidence="3" key="1">
    <citation type="journal article" date="2023" name="Science">
        <title>Elucidation of the pathway for biosynthesis of saponin adjuvants from the soapbark tree.</title>
        <authorList>
            <person name="Reed J."/>
            <person name="Orme A."/>
            <person name="El-Demerdash A."/>
            <person name="Owen C."/>
            <person name="Martin L.B.B."/>
            <person name="Misra R.C."/>
            <person name="Kikuchi S."/>
            <person name="Rejzek M."/>
            <person name="Martin A.C."/>
            <person name="Harkess A."/>
            <person name="Leebens-Mack J."/>
            <person name="Louveau T."/>
            <person name="Stephenson M.J."/>
            <person name="Osbourn A."/>
        </authorList>
    </citation>
    <scope>NUCLEOTIDE SEQUENCE</scope>
    <source>
        <strain evidence="3">S10</strain>
    </source>
</reference>
<evidence type="ECO:0000256" key="2">
    <source>
        <dbReference type="SAM" id="MobiDB-lite"/>
    </source>
</evidence>
<dbReference type="SMART" id="SM00028">
    <property type="entry name" value="TPR"/>
    <property type="match status" value="7"/>
</dbReference>
<dbReference type="KEGG" id="qsa:O6P43_012503"/>
<keyword evidence="4" id="KW-1185">Reference proteome</keyword>
<feature type="region of interest" description="Disordered" evidence="2">
    <location>
        <begin position="585"/>
        <end position="607"/>
    </location>
</feature>
<feature type="compositionally biased region" description="Polar residues" evidence="2">
    <location>
        <begin position="1205"/>
        <end position="1214"/>
    </location>
</feature>
<feature type="compositionally biased region" description="Low complexity" evidence="2">
    <location>
        <begin position="112"/>
        <end position="125"/>
    </location>
</feature>
<feature type="coiled-coil region" evidence="1">
    <location>
        <begin position="836"/>
        <end position="870"/>
    </location>
</feature>
<sequence length="1259" mass="139559">MLHTVRVAHLSSPSSIASITAEGVGACFAIVVLSKECFYCGQGDSPVRICEPCKKLEEAARFEMRHGHKNRAGKGSSKSTSRHEDEVLNQILGHDREHSLSLGKASNTDIVSSNMGRSGSASSSSVQEVTNQDGGRGIQRSLSVDEPNSMGSEMGSNSPDKLREQALEEKKKYRILKGEGKSEEALRAFKRGKELERQAGALEISLRKTRKKVSSSGNTSDMRNKNDSLESGGKAKSLPHLGKEKDDLAADLRELGWSDMDLHDEDKKSANVSLEGELSSLIREVSQKTGEEKSTHSIDKTQVVALKKKALTLKREGKLAEAKEELKRAKILEKQLEEQELLAEAEDSDDELSALIRGMDNDEETFLNDQEQDFHFDHLLGTADDLAVDGNFDVTDEDMKDPEITASLKSLGWTEDYSINPEDIISESLPVDKEALLIEIQSLKRVALNKKRAGNAAEAMTLLKKAKVLERDLESFDSREDNSFALRKGLTSQTSHEDSESIEMGGKSVNNMQAADSTATPKSRLTIQKELLALKKKALTLRREGRLNEAEEQLSKCAALEHQLEEMDKASKVKATRMTVGRNVPHSAYKQPDIPSDLPLGEGGEDDNVTDQDMSDPTYLSLLRNLGWNDDINELTNSTSKPCNQGNNLFVPIVASVSQSPPKIRVAAPRKSKFELQRELLGLKRKALALRREGKVDDAEEVLKMANELETNIAEIEAPNKEVKVEARRPKVKIFKPPVESVVEEGNDEAEDVTEKDMHDSSLHSMLIDLGWKDEEPEPATVEEPQHTEAAAGLTHSRHLYVPESSYGNPFAVPRSRAEIQRELLVLKRKALDRRHKGEIEEAEEILRMAKKLEAQMEDLEASKKDLRLNSYKGEEYIISESSSNPPVKNSDDFIPTTSKLIDPLSIEFSASCETDPAEKMRSADGVGYVSSPELSMNTKDLLTGDDWSCSALPPQSQREELHFGSVNLSHVSHPIDLKSFTTPTRDQEFKDNVPAQKKEELLNVDVKTSSNEANSIQEFAPQKQSSLRQEILAHKRKAVTLKREGKLSEALEELRQAKLLEKSVEDDHPQLEASSSNKSFVVQKGNVSSNIAPKPLSSRDRFKLQQESLAHKRQALKLRREGRTEEADAEFELAKALETQLEELAAHDSPKSSVSEREALDDATVEDLLDPQLLSALKAIGLEDANSVARQPEPQKPVKPNVAKSDNSNQGRSQLEEQIKAEKLKALNLKRSGKQAEALDALRRAKMFEKKLASLTSG</sequence>
<evidence type="ECO:0000313" key="4">
    <source>
        <dbReference type="Proteomes" id="UP001163823"/>
    </source>
</evidence>
<feature type="region of interest" description="Disordered" evidence="2">
    <location>
        <begin position="1186"/>
        <end position="1219"/>
    </location>
</feature>
<dbReference type="EMBL" id="JARAOO010000005">
    <property type="protein sequence ID" value="KAJ7968397.1"/>
    <property type="molecule type" value="Genomic_DNA"/>
</dbReference>
<feature type="region of interest" description="Disordered" evidence="2">
    <location>
        <begin position="206"/>
        <end position="243"/>
    </location>
</feature>
<dbReference type="InterPro" id="IPR019734">
    <property type="entry name" value="TPR_rpt"/>
</dbReference>
<dbReference type="PANTHER" id="PTHR47553:SF1">
    <property type="entry name" value="RING_FYVE_PHD ZINC FINGER SUPERFAMILY PROTEIN"/>
    <property type="match status" value="1"/>
</dbReference>
<organism evidence="3 4">
    <name type="scientific">Quillaja saponaria</name>
    <name type="common">Soap bark tree</name>
    <dbReference type="NCBI Taxonomy" id="32244"/>
    <lineage>
        <taxon>Eukaryota</taxon>
        <taxon>Viridiplantae</taxon>
        <taxon>Streptophyta</taxon>
        <taxon>Embryophyta</taxon>
        <taxon>Tracheophyta</taxon>
        <taxon>Spermatophyta</taxon>
        <taxon>Magnoliopsida</taxon>
        <taxon>eudicotyledons</taxon>
        <taxon>Gunneridae</taxon>
        <taxon>Pentapetalae</taxon>
        <taxon>rosids</taxon>
        <taxon>fabids</taxon>
        <taxon>Fabales</taxon>
        <taxon>Quillajaceae</taxon>
        <taxon>Quillaja</taxon>
    </lineage>
</organism>
<feature type="coiled-coil region" evidence="1">
    <location>
        <begin position="319"/>
        <end position="349"/>
    </location>
</feature>
<dbReference type="SUPFAM" id="SSF48452">
    <property type="entry name" value="TPR-like"/>
    <property type="match status" value="1"/>
</dbReference>
<feature type="compositionally biased region" description="Polar residues" evidence="2">
    <location>
        <begin position="149"/>
        <end position="159"/>
    </location>
</feature>
<evidence type="ECO:0000256" key="1">
    <source>
        <dbReference type="SAM" id="Coils"/>
    </source>
</evidence>
<comment type="caution">
    <text evidence="3">The sequence shown here is derived from an EMBL/GenBank/DDBJ whole genome shotgun (WGS) entry which is preliminary data.</text>
</comment>
<dbReference type="InterPro" id="IPR011990">
    <property type="entry name" value="TPR-like_helical_dom_sf"/>
</dbReference>
<protein>
    <submittedName>
        <fullName evidence="3">FYVE zinc finger protein</fullName>
    </submittedName>
</protein>
<dbReference type="AlphaFoldDB" id="A0AAD7PV12"/>
<keyword evidence="1" id="KW-0175">Coiled coil</keyword>
<accession>A0AAD7PV12</accession>
<feature type="region of interest" description="Disordered" evidence="2">
    <location>
        <begin position="64"/>
        <end position="162"/>
    </location>
</feature>
<dbReference type="Proteomes" id="UP001163823">
    <property type="component" value="Chromosome 5"/>
</dbReference>
<dbReference type="PANTHER" id="PTHR47553">
    <property type="entry name" value="MYOSIN-11"/>
    <property type="match status" value="1"/>
</dbReference>
<name>A0AAD7PV12_QUISA</name>
<evidence type="ECO:0000313" key="3">
    <source>
        <dbReference type="EMBL" id="KAJ7968397.1"/>
    </source>
</evidence>
<gene>
    <name evidence="3" type="ORF">O6P43_012503</name>
</gene>